<dbReference type="Gene3D" id="2.60.40.10">
    <property type="entry name" value="Immunoglobulins"/>
    <property type="match status" value="1"/>
</dbReference>
<evidence type="ECO:0000313" key="3">
    <source>
        <dbReference type="Proteomes" id="UP001500454"/>
    </source>
</evidence>
<keyword evidence="1" id="KW-0732">Signal</keyword>
<dbReference type="InterPro" id="IPR013783">
    <property type="entry name" value="Ig-like_fold"/>
</dbReference>
<evidence type="ECO:0000313" key="2">
    <source>
        <dbReference type="EMBL" id="GAA4382377.1"/>
    </source>
</evidence>
<evidence type="ECO:0000256" key="1">
    <source>
        <dbReference type="SAM" id="SignalP"/>
    </source>
</evidence>
<comment type="caution">
    <text evidence="2">The sequence shown here is derived from an EMBL/GenBank/DDBJ whole genome shotgun (WGS) entry which is preliminary data.</text>
</comment>
<feature type="chain" id="PRO_5047362774" description="T9SS type A sorting domain-containing protein" evidence="1">
    <location>
        <begin position="23"/>
        <end position="581"/>
    </location>
</feature>
<sequence>MIRFFTLCLLLPALLGFRSLQAQGSYALLPTQGPPNFSTSSRGPDVSKNFHRAVVIYPAADIQGVAPGTSFVSLSFQLRAPAPTAATGQLRVWMRRTTDPDYSLAPDWAYLLQLPAAFTLVYDGPLTVPAVAGWFDIQLQTPFGYTAGEGLYLAYEWVANTTAPAPAAYECNALRTQSLRAETGTTAAPPQLNQASNFRPVIRLGYSTPARDAAVVRVFSPGTMPLQGCVSPYPVQALVRNVGTLPLQNLPVTLTATGSATGSLTVTVPLLAPGASTTVYLPGLAPTRLGRAYLKVDLPADDNAANNQAQDSTLVTPRALTFATGTPTLATPFSTGSAGFDRTAGTLLCRFPLTAPALVSSVRLHVERGPGRTSEGNTVFAVLLDERGCLLARSADLLIPVGASSGWRDFPLPAPTLVRGRAFFAGLAQTVPVNNGPRYYPLGLQDEAPLRDSTYYSVVGDSALTGLKAPTELRTLGRFLIEVLLESAPLATQGPRALAGFELYPNPARNRVTLRWPAAGTVPSHAELLDLTGRRVARLPLPRGHASGTALDLPASLPAGTYLMRLVSPANTFRTQRLVVE</sequence>
<protein>
    <recommendedName>
        <fullName evidence="4">T9SS type A sorting domain-containing protein</fullName>
    </recommendedName>
</protein>
<gene>
    <name evidence="2" type="ORF">GCM10023186_22580</name>
</gene>
<proteinExistence type="predicted"/>
<dbReference type="Proteomes" id="UP001500454">
    <property type="component" value="Unassembled WGS sequence"/>
</dbReference>
<keyword evidence="3" id="KW-1185">Reference proteome</keyword>
<evidence type="ECO:0008006" key="4">
    <source>
        <dbReference type="Google" id="ProtNLM"/>
    </source>
</evidence>
<dbReference type="EMBL" id="BAABHA010000006">
    <property type="protein sequence ID" value="GAA4382377.1"/>
    <property type="molecule type" value="Genomic_DNA"/>
</dbReference>
<dbReference type="RefSeq" id="WP_345224242.1">
    <property type="nucleotide sequence ID" value="NZ_BAABHA010000006.1"/>
</dbReference>
<dbReference type="InterPro" id="IPR026444">
    <property type="entry name" value="Secre_tail"/>
</dbReference>
<reference evidence="3" key="1">
    <citation type="journal article" date="2019" name="Int. J. Syst. Evol. Microbiol.">
        <title>The Global Catalogue of Microorganisms (GCM) 10K type strain sequencing project: providing services to taxonomists for standard genome sequencing and annotation.</title>
        <authorList>
            <consortium name="The Broad Institute Genomics Platform"/>
            <consortium name="The Broad Institute Genome Sequencing Center for Infectious Disease"/>
            <person name="Wu L."/>
            <person name="Ma J."/>
        </authorList>
    </citation>
    <scope>NUCLEOTIDE SEQUENCE [LARGE SCALE GENOMIC DNA]</scope>
    <source>
        <strain evidence="3">JCM 17924</strain>
    </source>
</reference>
<accession>A0ABP8IZU7</accession>
<name>A0ABP8IZU7_9BACT</name>
<feature type="signal peptide" evidence="1">
    <location>
        <begin position="1"/>
        <end position="22"/>
    </location>
</feature>
<dbReference type="NCBIfam" id="TIGR04183">
    <property type="entry name" value="Por_Secre_tail"/>
    <property type="match status" value="1"/>
</dbReference>
<organism evidence="2 3">
    <name type="scientific">Hymenobacter koreensis</name>
    <dbReference type="NCBI Taxonomy" id="1084523"/>
    <lineage>
        <taxon>Bacteria</taxon>
        <taxon>Pseudomonadati</taxon>
        <taxon>Bacteroidota</taxon>
        <taxon>Cytophagia</taxon>
        <taxon>Cytophagales</taxon>
        <taxon>Hymenobacteraceae</taxon>
        <taxon>Hymenobacter</taxon>
    </lineage>
</organism>